<dbReference type="Proteomes" id="UP000198406">
    <property type="component" value="Unassembled WGS sequence"/>
</dbReference>
<keyword evidence="1 3" id="KW-0697">Rotamase</keyword>
<dbReference type="Gene3D" id="2.40.100.10">
    <property type="entry name" value="Cyclophilin-like"/>
    <property type="match status" value="1"/>
</dbReference>
<dbReference type="InterPro" id="IPR002130">
    <property type="entry name" value="Cyclophilin-type_PPIase_dom"/>
</dbReference>
<dbReference type="InParanoid" id="A0A1Z5JNU1"/>
<comment type="catalytic activity">
    <reaction evidence="3">
        <text>[protein]-peptidylproline (omega=180) = [protein]-peptidylproline (omega=0)</text>
        <dbReference type="Rhea" id="RHEA:16237"/>
        <dbReference type="Rhea" id="RHEA-COMP:10747"/>
        <dbReference type="Rhea" id="RHEA-COMP:10748"/>
        <dbReference type="ChEBI" id="CHEBI:83833"/>
        <dbReference type="ChEBI" id="CHEBI:83834"/>
        <dbReference type="EC" id="5.2.1.8"/>
    </reaction>
</comment>
<keyword evidence="5" id="KW-1133">Transmembrane helix</keyword>
<comment type="similarity">
    <text evidence="3">Belongs to the cyclophilin-type PPIase family.</text>
</comment>
<accession>A0A1Z5JNU1</accession>
<keyword evidence="5" id="KW-0472">Membrane</keyword>
<evidence type="ECO:0000256" key="2">
    <source>
        <dbReference type="ARBA" id="ARBA00023235"/>
    </source>
</evidence>
<proteinExistence type="inferred from homology"/>
<dbReference type="AlphaFoldDB" id="A0A1Z5JNU1"/>
<dbReference type="GO" id="GO:0003755">
    <property type="term" value="F:peptidyl-prolyl cis-trans isomerase activity"/>
    <property type="evidence" value="ECO:0007669"/>
    <property type="project" value="UniProtKB-UniRule"/>
</dbReference>
<evidence type="ECO:0000256" key="5">
    <source>
        <dbReference type="SAM" id="Phobius"/>
    </source>
</evidence>
<keyword evidence="8" id="KW-1185">Reference proteome</keyword>
<dbReference type="PRINTS" id="PR00153">
    <property type="entry name" value="CSAPPISMRASE"/>
</dbReference>
<evidence type="ECO:0000256" key="3">
    <source>
        <dbReference type="RuleBase" id="RU363019"/>
    </source>
</evidence>
<dbReference type="EMBL" id="BDSP01000095">
    <property type="protein sequence ID" value="GAX15664.1"/>
    <property type="molecule type" value="Genomic_DNA"/>
</dbReference>
<protein>
    <recommendedName>
        <fullName evidence="3">Peptidyl-prolyl cis-trans isomerase</fullName>
        <shortName evidence="3">PPIase</shortName>
        <ecNumber evidence="3">5.2.1.8</ecNumber>
    </recommendedName>
</protein>
<evidence type="ECO:0000256" key="4">
    <source>
        <dbReference type="SAM" id="MobiDB-lite"/>
    </source>
</evidence>
<keyword evidence="2 3" id="KW-0413">Isomerase</keyword>
<evidence type="ECO:0000256" key="1">
    <source>
        <dbReference type="ARBA" id="ARBA00023110"/>
    </source>
</evidence>
<dbReference type="InterPro" id="IPR029000">
    <property type="entry name" value="Cyclophilin-like_dom_sf"/>
</dbReference>
<dbReference type="InterPro" id="IPR044665">
    <property type="entry name" value="E_coli_cyclophilin_A-like"/>
</dbReference>
<dbReference type="PANTHER" id="PTHR43246">
    <property type="entry name" value="PEPTIDYL-PROLYL CIS-TRANS ISOMERASE CYP38, CHLOROPLASTIC"/>
    <property type="match status" value="1"/>
</dbReference>
<feature type="region of interest" description="Disordered" evidence="4">
    <location>
        <begin position="71"/>
        <end position="91"/>
    </location>
</feature>
<dbReference type="EC" id="5.2.1.8" evidence="3"/>
<organism evidence="7 8">
    <name type="scientific">Fistulifera solaris</name>
    <name type="common">Oleaginous diatom</name>
    <dbReference type="NCBI Taxonomy" id="1519565"/>
    <lineage>
        <taxon>Eukaryota</taxon>
        <taxon>Sar</taxon>
        <taxon>Stramenopiles</taxon>
        <taxon>Ochrophyta</taxon>
        <taxon>Bacillariophyta</taxon>
        <taxon>Bacillariophyceae</taxon>
        <taxon>Bacillariophycidae</taxon>
        <taxon>Naviculales</taxon>
        <taxon>Naviculaceae</taxon>
        <taxon>Fistulifera</taxon>
    </lineage>
</organism>
<evidence type="ECO:0000313" key="7">
    <source>
        <dbReference type="EMBL" id="GAX15664.1"/>
    </source>
</evidence>
<dbReference type="OrthoDB" id="423037at2759"/>
<sequence>MQKPPQQMKRRIRRSRATGGSYVRLLKVIAWMTALLAFCALLFEMDHFRTKRQYRIKSGSTPEKLLLRQQEQHLRHTSEKTDDAGGTDDTVVTKHPPHLVMTLAGLTGETDAHNVIIEVRPDWAPIGAAHLLELVEAQFYDECRFFRVLPNFVVQFGINGNPSIQSEWKTKVLQDDPVKESNKRGTLTFATSGKNTRTTQLFINLNDNPALDQQGFAPIGEVIEGMEYIDKISSKYRERPNQGQIVNKGNIYLQQEFPELSYITSMRVQKADETTLSES</sequence>
<name>A0A1Z5JNU1_FISSO</name>
<reference evidence="7 8" key="1">
    <citation type="journal article" date="2015" name="Plant Cell">
        <title>Oil accumulation by the oleaginous diatom Fistulifera solaris as revealed by the genome and transcriptome.</title>
        <authorList>
            <person name="Tanaka T."/>
            <person name="Maeda Y."/>
            <person name="Veluchamy A."/>
            <person name="Tanaka M."/>
            <person name="Abida H."/>
            <person name="Marechal E."/>
            <person name="Bowler C."/>
            <person name="Muto M."/>
            <person name="Sunaga Y."/>
            <person name="Tanaka M."/>
            <person name="Yoshino T."/>
            <person name="Taniguchi T."/>
            <person name="Fukuda Y."/>
            <person name="Nemoto M."/>
            <person name="Matsumoto M."/>
            <person name="Wong P.S."/>
            <person name="Aburatani S."/>
            <person name="Fujibuchi W."/>
        </authorList>
    </citation>
    <scope>NUCLEOTIDE SEQUENCE [LARGE SCALE GENOMIC DNA]</scope>
    <source>
        <strain evidence="7 8">JPCC DA0580</strain>
    </source>
</reference>
<dbReference type="PROSITE" id="PS50072">
    <property type="entry name" value="CSA_PPIASE_2"/>
    <property type="match status" value="1"/>
</dbReference>
<comment type="function">
    <text evidence="3">PPIases accelerate the folding of proteins. It catalyzes the cis-trans isomerization of proline imidic peptide bonds in oligopeptides.</text>
</comment>
<feature type="compositionally biased region" description="Basic and acidic residues" evidence="4">
    <location>
        <begin position="71"/>
        <end position="83"/>
    </location>
</feature>
<evidence type="ECO:0000259" key="6">
    <source>
        <dbReference type="PROSITE" id="PS50072"/>
    </source>
</evidence>
<feature type="transmembrane region" description="Helical" evidence="5">
    <location>
        <begin position="21"/>
        <end position="43"/>
    </location>
</feature>
<feature type="domain" description="PPIase cyclophilin-type" evidence="6">
    <location>
        <begin position="107"/>
        <end position="234"/>
    </location>
</feature>
<dbReference type="Pfam" id="PF00160">
    <property type="entry name" value="Pro_isomerase"/>
    <property type="match status" value="1"/>
</dbReference>
<keyword evidence="5" id="KW-0812">Transmembrane</keyword>
<dbReference type="SUPFAM" id="SSF50891">
    <property type="entry name" value="Cyclophilin-like"/>
    <property type="match status" value="1"/>
</dbReference>
<evidence type="ECO:0000313" key="8">
    <source>
        <dbReference type="Proteomes" id="UP000198406"/>
    </source>
</evidence>
<comment type="caution">
    <text evidence="7">The sequence shown here is derived from an EMBL/GenBank/DDBJ whole genome shotgun (WGS) entry which is preliminary data.</text>
</comment>
<gene>
    <name evidence="7" type="ORF">FisN_3Hh137</name>
</gene>